<proteinExistence type="predicted"/>
<reference evidence="1" key="1">
    <citation type="submission" date="2022-07" db="EMBL/GenBank/DDBJ databases">
        <title>Phylogenomic reconstructions and comparative analyses of Kickxellomycotina fungi.</title>
        <authorList>
            <person name="Reynolds N.K."/>
            <person name="Stajich J.E."/>
            <person name="Barry K."/>
            <person name="Grigoriev I.V."/>
            <person name="Crous P."/>
            <person name="Smith M.E."/>
        </authorList>
    </citation>
    <scope>NUCLEOTIDE SEQUENCE</scope>
    <source>
        <strain evidence="1">NRRL 1565</strain>
    </source>
</reference>
<dbReference type="EMBL" id="JANBUO010000074">
    <property type="protein sequence ID" value="KAJ2807964.1"/>
    <property type="molecule type" value="Genomic_DNA"/>
</dbReference>
<keyword evidence="2" id="KW-1185">Reference proteome</keyword>
<evidence type="ECO:0000313" key="2">
    <source>
        <dbReference type="Proteomes" id="UP001140094"/>
    </source>
</evidence>
<organism evidence="1 2">
    <name type="scientific">Coemansia guatemalensis</name>
    <dbReference type="NCBI Taxonomy" id="2761395"/>
    <lineage>
        <taxon>Eukaryota</taxon>
        <taxon>Fungi</taxon>
        <taxon>Fungi incertae sedis</taxon>
        <taxon>Zoopagomycota</taxon>
        <taxon>Kickxellomycotina</taxon>
        <taxon>Kickxellomycetes</taxon>
        <taxon>Kickxellales</taxon>
        <taxon>Kickxellaceae</taxon>
        <taxon>Coemansia</taxon>
    </lineage>
</organism>
<dbReference type="OrthoDB" id="5535440at2759"/>
<dbReference type="AlphaFoldDB" id="A0A9W8I099"/>
<name>A0A9W8I099_9FUNG</name>
<protein>
    <submittedName>
        <fullName evidence="1">Uncharacterized protein</fullName>
    </submittedName>
</protein>
<gene>
    <name evidence="1" type="ORF">H4R20_001065</name>
</gene>
<evidence type="ECO:0000313" key="1">
    <source>
        <dbReference type="EMBL" id="KAJ2807964.1"/>
    </source>
</evidence>
<comment type="caution">
    <text evidence="1">The sequence shown here is derived from an EMBL/GenBank/DDBJ whole genome shotgun (WGS) entry which is preliminary data.</text>
</comment>
<dbReference type="Proteomes" id="UP001140094">
    <property type="component" value="Unassembled WGS sequence"/>
</dbReference>
<sequence>MSATIKRSSQTSHNGLRLSTGMVQCADPDLKREALSELFDHCMTPIASPRMLCSMVNDSSHSSSPGSRGRLILRARPLSAAPVLNLDISRPALGEQPVKATSGLLSPVTPSHEYDTATFYSPAVEGSCFACDDEQEDQADGGAGDDECGFECGDPPALGTFADLRRKLYGGDHLHAVAAADAV</sequence>
<accession>A0A9W8I099</accession>